<evidence type="ECO:0000256" key="3">
    <source>
        <dbReference type="ARBA" id="ARBA00010617"/>
    </source>
</evidence>
<evidence type="ECO:0000256" key="1">
    <source>
        <dbReference type="ARBA" id="ARBA00001971"/>
    </source>
</evidence>
<comment type="cofactor">
    <cofactor evidence="1 8">
        <name>heme</name>
        <dbReference type="ChEBI" id="CHEBI:30413"/>
    </cofactor>
</comment>
<protein>
    <submittedName>
        <fullName evidence="10">Cytochrome P450</fullName>
    </submittedName>
</protein>
<keyword evidence="8 9" id="KW-0349">Heme</keyword>
<dbReference type="PRINTS" id="PR00385">
    <property type="entry name" value="P450"/>
</dbReference>
<proteinExistence type="inferred from homology"/>
<gene>
    <name evidence="10" type="ORF">B0H16DRAFT_1437292</name>
</gene>
<sequence length="559" mass="61888">MSAVLNPCQAFETATVAASGVAVWLYAHHHACRGDHAFLCYTVACIILYATAVACGAEKPLSLSASIFVMHSVSALGSTACYRLSPWHPLAGFPGPVLSRISSLHLVYISLMGKRYLVIDDLHRRFGPFVRIGPDQLSINLHSANGIIYGPANHMEKADSYTTPGQIKATALFFKQKTKAIHQERKRIWSSAFTRSSINNFIPAVERRTLELLDCIEYRQSESKEQLVDLSKVFCHWAYDIMGEIVFGGSNNLELMKNGDPAGLVDSGKMATVLLDSLGQSPWVIDLAWHLPLGNSMVRLRQVAAEMMRNRVRADADTTMRDLTSHLLDGRTSSGDAIPLADLELEAVVAIQGGSDNTSTTLSLAFYYMLVSPHNYYSKLRQEIYQAFPEQERDSPLDWDVLAGLPFLNAVVNEALRLASPYYLPRNVPPGGVIIDGTFVPEGTSLAIAAYSQQTSPENFYPDPLDFRVERWLPGGLGPGSRTEKAALYSFSSGPHVCIARSFAYQEMRCALARIVLSYNFKLVPNFDAKKYRDGILNMRTTLLKEPLLVRASRTNRVI</sequence>
<evidence type="ECO:0000256" key="9">
    <source>
        <dbReference type="RuleBase" id="RU000461"/>
    </source>
</evidence>
<dbReference type="Gene3D" id="1.10.630.10">
    <property type="entry name" value="Cytochrome P450"/>
    <property type="match status" value="1"/>
</dbReference>
<reference evidence="10" key="1">
    <citation type="submission" date="2023-03" db="EMBL/GenBank/DDBJ databases">
        <title>Massive genome expansion in bonnet fungi (Mycena s.s.) driven by repeated elements and novel gene families across ecological guilds.</title>
        <authorList>
            <consortium name="Lawrence Berkeley National Laboratory"/>
            <person name="Harder C.B."/>
            <person name="Miyauchi S."/>
            <person name="Viragh M."/>
            <person name="Kuo A."/>
            <person name="Thoen E."/>
            <person name="Andreopoulos B."/>
            <person name="Lu D."/>
            <person name="Skrede I."/>
            <person name="Drula E."/>
            <person name="Henrissat B."/>
            <person name="Morin E."/>
            <person name="Kohler A."/>
            <person name="Barry K."/>
            <person name="LaButti K."/>
            <person name="Morin E."/>
            <person name="Salamov A."/>
            <person name="Lipzen A."/>
            <person name="Mereny Z."/>
            <person name="Hegedus B."/>
            <person name="Baldrian P."/>
            <person name="Stursova M."/>
            <person name="Weitz H."/>
            <person name="Taylor A."/>
            <person name="Grigoriev I.V."/>
            <person name="Nagy L.G."/>
            <person name="Martin F."/>
            <person name="Kauserud H."/>
        </authorList>
    </citation>
    <scope>NUCLEOTIDE SEQUENCE</scope>
    <source>
        <strain evidence="10">CBHHK182m</strain>
    </source>
</reference>
<dbReference type="EMBL" id="JARKIB010000378">
    <property type="protein sequence ID" value="KAJ7712050.1"/>
    <property type="molecule type" value="Genomic_DNA"/>
</dbReference>
<dbReference type="PANTHER" id="PTHR24305">
    <property type="entry name" value="CYTOCHROME P450"/>
    <property type="match status" value="1"/>
</dbReference>
<comment type="similarity">
    <text evidence="3 9">Belongs to the cytochrome P450 family.</text>
</comment>
<comment type="pathway">
    <text evidence="2">Secondary metabolite biosynthesis.</text>
</comment>
<dbReference type="PROSITE" id="PS00086">
    <property type="entry name" value="CYTOCHROME_P450"/>
    <property type="match status" value="1"/>
</dbReference>
<dbReference type="GO" id="GO:0016705">
    <property type="term" value="F:oxidoreductase activity, acting on paired donors, with incorporation or reduction of molecular oxygen"/>
    <property type="evidence" value="ECO:0007669"/>
    <property type="project" value="InterPro"/>
</dbReference>
<dbReference type="InterPro" id="IPR002403">
    <property type="entry name" value="Cyt_P450_E_grp-IV"/>
</dbReference>
<dbReference type="AlphaFoldDB" id="A0AAD7ME17"/>
<feature type="binding site" description="axial binding residue" evidence="8">
    <location>
        <position position="498"/>
    </location>
    <ligand>
        <name>heme</name>
        <dbReference type="ChEBI" id="CHEBI:30413"/>
    </ligand>
    <ligandPart>
        <name>Fe</name>
        <dbReference type="ChEBI" id="CHEBI:18248"/>
    </ligandPart>
</feature>
<name>A0AAD7ME17_9AGAR</name>
<dbReference type="GO" id="GO:0005506">
    <property type="term" value="F:iron ion binding"/>
    <property type="evidence" value="ECO:0007669"/>
    <property type="project" value="InterPro"/>
</dbReference>
<keyword evidence="7 9" id="KW-0503">Monooxygenase</keyword>
<evidence type="ECO:0000256" key="7">
    <source>
        <dbReference type="ARBA" id="ARBA00023033"/>
    </source>
</evidence>
<dbReference type="Proteomes" id="UP001215598">
    <property type="component" value="Unassembled WGS sequence"/>
</dbReference>
<dbReference type="GO" id="GO:0020037">
    <property type="term" value="F:heme binding"/>
    <property type="evidence" value="ECO:0007669"/>
    <property type="project" value="InterPro"/>
</dbReference>
<keyword evidence="4 8" id="KW-0479">Metal-binding</keyword>
<dbReference type="PANTHER" id="PTHR24305:SF187">
    <property type="entry name" value="P450, PUTATIVE (EUROFUNG)-RELATED"/>
    <property type="match status" value="1"/>
</dbReference>
<evidence type="ECO:0000256" key="5">
    <source>
        <dbReference type="ARBA" id="ARBA00023002"/>
    </source>
</evidence>
<dbReference type="InterPro" id="IPR036396">
    <property type="entry name" value="Cyt_P450_sf"/>
</dbReference>
<dbReference type="InterPro" id="IPR017972">
    <property type="entry name" value="Cyt_P450_CS"/>
</dbReference>
<evidence type="ECO:0000256" key="8">
    <source>
        <dbReference type="PIRSR" id="PIRSR602403-1"/>
    </source>
</evidence>
<dbReference type="PRINTS" id="PR00465">
    <property type="entry name" value="EP450IV"/>
</dbReference>
<organism evidence="10 11">
    <name type="scientific">Mycena metata</name>
    <dbReference type="NCBI Taxonomy" id="1033252"/>
    <lineage>
        <taxon>Eukaryota</taxon>
        <taxon>Fungi</taxon>
        <taxon>Dikarya</taxon>
        <taxon>Basidiomycota</taxon>
        <taxon>Agaricomycotina</taxon>
        <taxon>Agaricomycetes</taxon>
        <taxon>Agaricomycetidae</taxon>
        <taxon>Agaricales</taxon>
        <taxon>Marasmiineae</taxon>
        <taxon>Mycenaceae</taxon>
        <taxon>Mycena</taxon>
    </lineage>
</organism>
<evidence type="ECO:0000313" key="10">
    <source>
        <dbReference type="EMBL" id="KAJ7712050.1"/>
    </source>
</evidence>
<dbReference type="InterPro" id="IPR050121">
    <property type="entry name" value="Cytochrome_P450_monoxygenase"/>
</dbReference>
<evidence type="ECO:0000256" key="2">
    <source>
        <dbReference type="ARBA" id="ARBA00005179"/>
    </source>
</evidence>
<keyword evidence="6 8" id="KW-0408">Iron</keyword>
<evidence type="ECO:0000256" key="4">
    <source>
        <dbReference type="ARBA" id="ARBA00022723"/>
    </source>
</evidence>
<evidence type="ECO:0000256" key="6">
    <source>
        <dbReference type="ARBA" id="ARBA00023004"/>
    </source>
</evidence>
<dbReference type="InterPro" id="IPR001128">
    <property type="entry name" value="Cyt_P450"/>
</dbReference>
<keyword evidence="11" id="KW-1185">Reference proteome</keyword>
<dbReference type="Pfam" id="PF00067">
    <property type="entry name" value="p450"/>
    <property type="match status" value="1"/>
</dbReference>
<dbReference type="GO" id="GO:0004497">
    <property type="term" value="F:monooxygenase activity"/>
    <property type="evidence" value="ECO:0007669"/>
    <property type="project" value="UniProtKB-KW"/>
</dbReference>
<accession>A0AAD7ME17</accession>
<dbReference type="SUPFAM" id="SSF48264">
    <property type="entry name" value="Cytochrome P450"/>
    <property type="match status" value="1"/>
</dbReference>
<keyword evidence="5 9" id="KW-0560">Oxidoreductase</keyword>
<evidence type="ECO:0000313" key="11">
    <source>
        <dbReference type="Proteomes" id="UP001215598"/>
    </source>
</evidence>
<comment type="caution">
    <text evidence="10">The sequence shown here is derived from an EMBL/GenBank/DDBJ whole genome shotgun (WGS) entry which is preliminary data.</text>
</comment>